<evidence type="ECO:0000313" key="2">
    <source>
        <dbReference type="EMBL" id="NSX55874.1"/>
    </source>
</evidence>
<evidence type="ECO:0000256" key="1">
    <source>
        <dbReference type="SAM" id="SignalP"/>
    </source>
</evidence>
<accession>A0ABX2ISI9</accession>
<reference evidence="2 3" key="1">
    <citation type="submission" date="2020-06" db="EMBL/GenBank/DDBJ databases">
        <title>Sulfitobacter algicola sp. nov., isolated from green algae.</title>
        <authorList>
            <person name="Wang C."/>
        </authorList>
    </citation>
    <scope>NUCLEOTIDE SEQUENCE [LARGE SCALE GENOMIC DNA]</scope>
    <source>
        <strain evidence="2 3">1151</strain>
    </source>
</reference>
<sequence length="194" mass="21773">MMRHIFFIASLFFVNAAYAQEFDEFHACIGTELEGRARYHGFLMCGESESCNTEKIIGDPSFLYSFIRLSCGQDQMERCIVSSDIEGCLGNFTQTLLDLREGIAVDIDADRVSAAAMGLGNLTKNNLFQEHELLNDSFNDDFYDPTFCSSLYSAVEKALAIPDNLHCQAITAIFFWSSAEDFRDKIISSEMTAQ</sequence>
<evidence type="ECO:0000313" key="3">
    <source>
        <dbReference type="Proteomes" id="UP000777935"/>
    </source>
</evidence>
<feature type="signal peptide" evidence="1">
    <location>
        <begin position="1"/>
        <end position="19"/>
    </location>
</feature>
<gene>
    <name evidence="2" type="ORF">HRQ87_13790</name>
</gene>
<dbReference type="Proteomes" id="UP000777935">
    <property type="component" value="Unassembled WGS sequence"/>
</dbReference>
<name>A0ABX2ISI9_9RHOB</name>
<protein>
    <submittedName>
        <fullName evidence="2">Uncharacterized protein</fullName>
    </submittedName>
</protein>
<comment type="caution">
    <text evidence="2">The sequence shown here is derived from an EMBL/GenBank/DDBJ whole genome shotgun (WGS) entry which is preliminary data.</text>
</comment>
<keyword evidence="1" id="KW-0732">Signal</keyword>
<dbReference type="EMBL" id="JABUFE010000008">
    <property type="protein sequence ID" value="NSX55874.1"/>
    <property type="molecule type" value="Genomic_DNA"/>
</dbReference>
<organism evidence="2 3">
    <name type="scientific">Parasulfitobacter algicola</name>
    <dbReference type="NCBI Taxonomy" id="2614809"/>
    <lineage>
        <taxon>Bacteria</taxon>
        <taxon>Pseudomonadati</taxon>
        <taxon>Pseudomonadota</taxon>
        <taxon>Alphaproteobacteria</taxon>
        <taxon>Rhodobacterales</taxon>
        <taxon>Roseobacteraceae</taxon>
        <taxon>Parasulfitobacter</taxon>
    </lineage>
</organism>
<feature type="chain" id="PRO_5047269194" evidence="1">
    <location>
        <begin position="20"/>
        <end position="194"/>
    </location>
</feature>
<proteinExistence type="predicted"/>
<keyword evidence="3" id="KW-1185">Reference proteome</keyword>